<dbReference type="InterPro" id="IPR009057">
    <property type="entry name" value="Homeodomain-like_sf"/>
</dbReference>
<dbReference type="OrthoDB" id="2375382at2"/>
<sequence>MSSISAERITLTGSQRRELVRMVRAGRTERRLVERARIVLSAAEGLPNARVAAALGIGVDTVRKWRHRWLAAPGVASLGDAKRSGRPPRFTPMQVARVKAVACTPPAECGLPLARWSCPELARHVVTDGICGAISPATIRRWLSEDALKPWQFRPWIFITDPGFAAKAARVLDLYARTWDGKPLGNNDYVISADEKTSIQARCRCHPTLPPGKSRAVRVNHTYYRRGAVAYLAAYDVHRAHVFGRCEDTTGE</sequence>
<evidence type="ECO:0008006" key="3">
    <source>
        <dbReference type="Google" id="ProtNLM"/>
    </source>
</evidence>
<reference evidence="1 2" key="1">
    <citation type="submission" date="2017-05" db="EMBL/GenBank/DDBJ databases">
        <title>Isolation of Rhodococcus sp. S2-17 biodegrading of BP-3.</title>
        <authorList>
            <person name="Lee Y."/>
            <person name="Kim K.H."/>
            <person name="Chun B.H."/>
            <person name="Jung H.S."/>
            <person name="Jeon C.O."/>
        </authorList>
    </citation>
    <scope>NUCLEOTIDE SEQUENCE [LARGE SCALE GENOMIC DNA]</scope>
    <source>
        <strain evidence="1 2">S2-17</strain>
        <plasmid evidence="2">prb98</plasmid>
    </source>
</reference>
<keyword evidence="1" id="KW-0614">Plasmid</keyword>
<dbReference type="EMBL" id="CP021355">
    <property type="protein sequence ID" value="AWK76121.1"/>
    <property type="molecule type" value="Genomic_DNA"/>
</dbReference>
<dbReference type="Proteomes" id="UP000245711">
    <property type="component" value="Plasmid pRB98"/>
</dbReference>
<keyword evidence="2" id="KW-1185">Reference proteome</keyword>
<name>A0A2S2C5E6_9NOCA</name>
<dbReference type="NCBIfam" id="NF033545">
    <property type="entry name" value="transpos_IS630"/>
    <property type="match status" value="1"/>
</dbReference>
<organism evidence="1 2">
    <name type="scientific">Rhodococcus oxybenzonivorans</name>
    <dbReference type="NCBI Taxonomy" id="1990687"/>
    <lineage>
        <taxon>Bacteria</taxon>
        <taxon>Bacillati</taxon>
        <taxon>Actinomycetota</taxon>
        <taxon>Actinomycetes</taxon>
        <taxon>Mycobacteriales</taxon>
        <taxon>Nocardiaceae</taxon>
        <taxon>Rhodococcus</taxon>
    </lineage>
</organism>
<dbReference type="SUPFAM" id="SSF46689">
    <property type="entry name" value="Homeodomain-like"/>
    <property type="match status" value="1"/>
</dbReference>
<dbReference type="KEGG" id="roz:CBI38_31865"/>
<dbReference type="Pfam" id="PF13565">
    <property type="entry name" value="HTH_32"/>
    <property type="match status" value="1"/>
</dbReference>
<evidence type="ECO:0000313" key="2">
    <source>
        <dbReference type="Proteomes" id="UP000245711"/>
    </source>
</evidence>
<evidence type="ECO:0000313" key="1">
    <source>
        <dbReference type="EMBL" id="AWK76121.1"/>
    </source>
</evidence>
<geneLocation type="plasmid" evidence="2">
    <name>prb98</name>
</geneLocation>
<dbReference type="AlphaFoldDB" id="A0A2S2C5E6"/>
<dbReference type="InterPro" id="IPR047655">
    <property type="entry name" value="Transpos_IS630-like"/>
</dbReference>
<protein>
    <recommendedName>
        <fullName evidence="3">Transposase</fullName>
    </recommendedName>
</protein>
<accession>A0A2S2C5E6</accession>
<proteinExistence type="predicted"/>
<gene>
    <name evidence="1" type="ORF">CBI38_31865</name>
</gene>
<dbReference type="RefSeq" id="WP_109335602.1">
    <property type="nucleotide sequence ID" value="NZ_CP021355.1"/>
</dbReference>